<accession>A0A5C2SC01</accession>
<proteinExistence type="predicted"/>
<gene>
    <name evidence="2" type="ORF">L227DRAFT_465591</name>
</gene>
<evidence type="ECO:0000256" key="1">
    <source>
        <dbReference type="SAM" id="MobiDB-lite"/>
    </source>
</evidence>
<feature type="non-terminal residue" evidence="2">
    <location>
        <position position="1"/>
    </location>
</feature>
<evidence type="ECO:0000313" key="3">
    <source>
        <dbReference type="Proteomes" id="UP000313359"/>
    </source>
</evidence>
<name>A0A5C2SC01_9APHY</name>
<dbReference type="PANTHER" id="PTHR40462">
    <property type="entry name" value="CHROMOSOME 1, WHOLE GENOME SHOTGUN SEQUENCE"/>
    <property type="match status" value="1"/>
</dbReference>
<organism evidence="2 3">
    <name type="scientific">Lentinus tigrinus ALCF2SS1-6</name>
    <dbReference type="NCBI Taxonomy" id="1328759"/>
    <lineage>
        <taxon>Eukaryota</taxon>
        <taxon>Fungi</taxon>
        <taxon>Dikarya</taxon>
        <taxon>Basidiomycota</taxon>
        <taxon>Agaricomycotina</taxon>
        <taxon>Agaricomycetes</taxon>
        <taxon>Polyporales</taxon>
        <taxon>Polyporaceae</taxon>
        <taxon>Lentinus</taxon>
    </lineage>
</organism>
<dbReference type="EMBL" id="ML122265">
    <property type="protein sequence ID" value="RPD60674.1"/>
    <property type="molecule type" value="Genomic_DNA"/>
</dbReference>
<dbReference type="AlphaFoldDB" id="A0A5C2SC01"/>
<dbReference type="Proteomes" id="UP000313359">
    <property type="component" value="Unassembled WGS sequence"/>
</dbReference>
<keyword evidence="3" id="KW-1185">Reference proteome</keyword>
<protein>
    <submittedName>
        <fullName evidence="2">Uncharacterized protein</fullName>
    </submittedName>
</protein>
<sequence length="89" mass="9746">ERNGEKKESGGFFSGIGDKLNEMAGGGAAGEAKEDKLDKSIDWVQEHILGKGSQSDESATEQLKDEQISDFIRREYKSVTGHEFPVADK</sequence>
<feature type="non-terminal residue" evidence="2">
    <location>
        <position position="89"/>
    </location>
</feature>
<feature type="region of interest" description="Disordered" evidence="1">
    <location>
        <begin position="1"/>
        <end position="34"/>
    </location>
</feature>
<evidence type="ECO:0000313" key="2">
    <source>
        <dbReference type="EMBL" id="RPD60674.1"/>
    </source>
</evidence>
<dbReference type="PANTHER" id="PTHR40462:SF1">
    <property type="entry name" value="EXPRESSED PROTEIN"/>
    <property type="match status" value="1"/>
</dbReference>
<reference evidence="2" key="1">
    <citation type="journal article" date="2018" name="Genome Biol. Evol.">
        <title>Genomics and development of Lentinus tigrinus, a white-rot wood-decaying mushroom with dimorphic fruiting bodies.</title>
        <authorList>
            <person name="Wu B."/>
            <person name="Xu Z."/>
            <person name="Knudson A."/>
            <person name="Carlson A."/>
            <person name="Chen N."/>
            <person name="Kovaka S."/>
            <person name="LaButti K."/>
            <person name="Lipzen A."/>
            <person name="Pennachio C."/>
            <person name="Riley R."/>
            <person name="Schakwitz W."/>
            <person name="Umezawa K."/>
            <person name="Ohm R.A."/>
            <person name="Grigoriev I.V."/>
            <person name="Nagy L.G."/>
            <person name="Gibbons J."/>
            <person name="Hibbett D."/>
        </authorList>
    </citation>
    <scope>NUCLEOTIDE SEQUENCE [LARGE SCALE GENOMIC DNA]</scope>
    <source>
        <strain evidence="2">ALCF2SS1-6</strain>
    </source>
</reference>
<dbReference type="OrthoDB" id="3050608at2759"/>